<evidence type="ECO:0000313" key="2">
    <source>
        <dbReference type="Proteomes" id="UP001213799"/>
    </source>
</evidence>
<reference evidence="1" key="1">
    <citation type="journal article" date="2023" name="IMA Fungus">
        <title>Comparative genomic study of the Penicillium genus elucidates a diverse pangenome and 15 lateral gene transfer events.</title>
        <authorList>
            <person name="Petersen C."/>
            <person name="Sorensen T."/>
            <person name="Nielsen M.R."/>
            <person name="Sondergaard T.E."/>
            <person name="Sorensen J.L."/>
            <person name="Fitzpatrick D.A."/>
            <person name="Frisvad J.C."/>
            <person name="Nielsen K.L."/>
        </authorList>
    </citation>
    <scope>NUCLEOTIDE SEQUENCE</scope>
    <source>
        <strain evidence="1">IBT 12815</strain>
    </source>
</reference>
<proteinExistence type="predicted"/>
<dbReference type="GeneID" id="81582894"/>
<comment type="caution">
    <text evidence="1">The sequence shown here is derived from an EMBL/GenBank/DDBJ whole genome shotgun (WGS) entry which is preliminary data.</text>
</comment>
<dbReference type="SUPFAM" id="SSF53335">
    <property type="entry name" value="S-adenosyl-L-methionine-dependent methyltransferases"/>
    <property type="match status" value="1"/>
</dbReference>
<dbReference type="EMBL" id="JAQJAE010000001">
    <property type="protein sequence ID" value="KAJ5616480.1"/>
    <property type="molecule type" value="Genomic_DNA"/>
</dbReference>
<gene>
    <name evidence="1" type="ORF">N7537_001594</name>
</gene>
<evidence type="ECO:0000313" key="1">
    <source>
        <dbReference type="EMBL" id="KAJ5616480.1"/>
    </source>
</evidence>
<dbReference type="InterPro" id="IPR029063">
    <property type="entry name" value="SAM-dependent_MTases_sf"/>
</dbReference>
<accession>A0AAD6EGY5</accession>
<dbReference type="Gene3D" id="3.40.50.150">
    <property type="entry name" value="Vaccinia Virus protein VP39"/>
    <property type="match status" value="1"/>
</dbReference>
<dbReference type="Proteomes" id="UP001213799">
    <property type="component" value="Unassembled WGS sequence"/>
</dbReference>
<dbReference type="AlphaFoldDB" id="A0AAD6EGY5"/>
<sequence length="143" mass="15912">MPATPEWPILEEMILNPEALPVGPSENLPNGSRVLDVGCSYGWFIRWAREKGAAYVKGFEAEINRQVILVRTTEAILEIHYLETINLSQHPGQELQDLSRISYDSSMGGDSSIFSVEHHMGTALVYLGLGCKVIWGIGKDRKV</sequence>
<dbReference type="RefSeq" id="XP_056757647.1">
    <property type="nucleotide sequence ID" value="XM_056892652.1"/>
</dbReference>
<name>A0AAD6EGY5_9EURO</name>
<organism evidence="1 2">
    <name type="scientific">Penicillium hordei</name>
    <dbReference type="NCBI Taxonomy" id="40994"/>
    <lineage>
        <taxon>Eukaryota</taxon>
        <taxon>Fungi</taxon>
        <taxon>Dikarya</taxon>
        <taxon>Ascomycota</taxon>
        <taxon>Pezizomycotina</taxon>
        <taxon>Eurotiomycetes</taxon>
        <taxon>Eurotiomycetidae</taxon>
        <taxon>Eurotiales</taxon>
        <taxon>Aspergillaceae</taxon>
        <taxon>Penicillium</taxon>
    </lineage>
</organism>
<keyword evidence="2" id="KW-1185">Reference proteome</keyword>
<protein>
    <submittedName>
        <fullName evidence="1">Uncharacterized protein</fullName>
    </submittedName>
</protein>
<reference evidence="1" key="2">
    <citation type="submission" date="2023-01" db="EMBL/GenBank/DDBJ databases">
        <authorList>
            <person name="Petersen C."/>
        </authorList>
    </citation>
    <scope>NUCLEOTIDE SEQUENCE</scope>
    <source>
        <strain evidence="1">IBT 12815</strain>
    </source>
</reference>